<feature type="non-terminal residue" evidence="2">
    <location>
        <position position="1"/>
    </location>
</feature>
<keyword evidence="3" id="KW-1185">Reference proteome</keyword>
<evidence type="ECO:0000313" key="2">
    <source>
        <dbReference type="EMBL" id="WVZ91406.1"/>
    </source>
</evidence>
<evidence type="ECO:0000313" key="3">
    <source>
        <dbReference type="Proteomes" id="UP001341281"/>
    </source>
</evidence>
<dbReference type="EMBL" id="CP144752">
    <property type="protein sequence ID" value="WVZ91406.1"/>
    <property type="molecule type" value="Genomic_DNA"/>
</dbReference>
<reference evidence="2 3" key="1">
    <citation type="submission" date="2024-02" db="EMBL/GenBank/DDBJ databases">
        <title>High-quality chromosome-scale genome assembly of Pensacola bahiagrass (Paspalum notatum Flugge var. saurae).</title>
        <authorList>
            <person name="Vega J.M."/>
            <person name="Podio M."/>
            <person name="Orjuela J."/>
            <person name="Siena L.A."/>
            <person name="Pessino S.C."/>
            <person name="Combes M.C."/>
            <person name="Mariac C."/>
            <person name="Albertini E."/>
            <person name="Pupilli F."/>
            <person name="Ortiz J.P.A."/>
            <person name="Leblanc O."/>
        </authorList>
    </citation>
    <scope>NUCLEOTIDE SEQUENCE [LARGE SCALE GENOMIC DNA]</scope>
    <source>
        <strain evidence="2">R1</strain>
        <tissue evidence="2">Leaf</tissue>
    </source>
</reference>
<feature type="region of interest" description="Disordered" evidence="1">
    <location>
        <begin position="1"/>
        <end position="32"/>
    </location>
</feature>
<accession>A0AAQ3XB78</accession>
<dbReference type="AlphaFoldDB" id="A0AAQ3XB78"/>
<organism evidence="2 3">
    <name type="scientific">Paspalum notatum var. saurae</name>
    <dbReference type="NCBI Taxonomy" id="547442"/>
    <lineage>
        <taxon>Eukaryota</taxon>
        <taxon>Viridiplantae</taxon>
        <taxon>Streptophyta</taxon>
        <taxon>Embryophyta</taxon>
        <taxon>Tracheophyta</taxon>
        <taxon>Spermatophyta</taxon>
        <taxon>Magnoliopsida</taxon>
        <taxon>Liliopsida</taxon>
        <taxon>Poales</taxon>
        <taxon>Poaceae</taxon>
        <taxon>PACMAD clade</taxon>
        <taxon>Panicoideae</taxon>
        <taxon>Andropogonodae</taxon>
        <taxon>Paspaleae</taxon>
        <taxon>Paspalinae</taxon>
        <taxon>Paspalum</taxon>
    </lineage>
</organism>
<proteinExistence type="predicted"/>
<name>A0AAQ3XB78_PASNO</name>
<evidence type="ECO:0000256" key="1">
    <source>
        <dbReference type="SAM" id="MobiDB-lite"/>
    </source>
</evidence>
<dbReference type="Proteomes" id="UP001341281">
    <property type="component" value="Chromosome 08"/>
</dbReference>
<gene>
    <name evidence="2" type="ORF">U9M48_037583</name>
</gene>
<sequence length="75" mass="7911">MRRLPRGLGDPPTPSSRKASVELGPHVSLGGTRDTTDVIQCTELAALREHLSASGGFLRSIAVAKPGIIKEGETF</sequence>
<protein>
    <submittedName>
        <fullName evidence="2">Uncharacterized protein</fullName>
    </submittedName>
</protein>